<evidence type="ECO:0000256" key="10">
    <source>
        <dbReference type="SAM" id="MobiDB-lite"/>
    </source>
</evidence>
<dbReference type="SUPFAM" id="SSF49899">
    <property type="entry name" value="Concanavalin A-like lectins/glucanases"/>
    <property type="match status" value="2"/>
</dbReference>
<feature type="region of interest" description="Disordered" evidence="10">
    <location>
        <begin position="584"/>
        <end position="613"/>
    </location>
</feature>
<feature type="transmembrane region" description="Helical" evidence="9">
    <location>
        <begin position="542"/>
        <end position="564"/>
    </location>
</feature>
<dbReference type="GO" id="GO:0005789">
    <property type="term" value="C:endoplasmic reticulum membrane"/>
    <property type="evidence" value="ECO:0007669"/>
    <property type="project" value="UniProtKB-SubCell"/>
</dbReference>
<dbReference type="InterPro" id="IPR018124">
    <property type="entry name" value="Calret/calnex_CS"/>
</dbReference>
<dbReference type="PANTHER" id="PTHR11073">
    <property type="entry name" value="CALRETICULIN AND CALNEXIN"/>
    <property type="match status" value="1"/>
</dbReference>
<keyword evidence="6 9" id="KW-0472">Membrane</keyword>
<keyword evidence="9" id="KW-0732">Signal</keyword>
<dbReference type="SUPFAM" id="SSF63887">
    <property type="entry name" value="P-domain of calnexin/calreticulin"/>
    <property type="match status" value="2"/>
</dbReference>
<evidence type="ECO:0000256" key="8">
    <source>
        <dbReference type="PIRSR" id="PIRSR601580-3"/>
    </source>
</evidence>
<evidence type="ECO:0000256" key="3">
    <source>
        <dbReference type="ARBA" id="ARBA00022692"/>
    </source>
</evidence>
<dbReference type="PRINTS" id="PR00626">
    <property type="entry name" value="CALRETICULIN"/>
</dbReference>
<dbReference type="Gene3D" id="2.60.120.200">
    <property type="match status" value="2"/>
</dbReference>
<dbReference type="FunFam" id="2.60.120.200:FF:000011">
    <property type="entry name" value="Probable calnexin"/>
    <property type="match status" value="1"/>
</dbReference>
<comment type="caution">
    <text evidence="11">The sequence shown here is derived from an EMBL/GenBank/DDBJ whole genome shotgun (WGS) entry which is preliminary data.</text>
</comment>
<reference evidence="11 12" key="1">
    <citation type="submission" date="2018-05" db="EMBL/GenBank/DDBJ databases">
        <title>Genome sequencing and assembly of the regulated plant pathogen Lachnellula willkommii and related sister species for the development of diagnostic species identification markers.</title>
        <authorList>
            <person name="Giroux E."/>
            <person name="Bilodeau G."/>
        </authorList>
    </citation>
    <scope>NUCLEOTIDE SEQUENCE [LARGE SCALE GENOMIC DNA]</scope>
    <source>
        <strain evidence="11 12">CBS 172.35</strain>
    </source>
</reference>
<feature type="region of interest" description="Disordered" evidence="10">
    <location>
        <begin position="33"/>
        <end position="52"/>
    </location>
</feature>
<evidence type="ECO:0000256" key="9">
    <source>
        <dbReference type="RuleBase" id="RU362126"/>
    </source>
</evidence>
<evidence type="ECO:0000313" key="12">
    <source>
        <dbReference type="Proteomes" id="UP000315522"/>
    </source>
</evidence>
<dbReference type="FunFam" id="2.10.250.10:FF:000001">
    <property type="entry name" value="Calnexin homolog"/>
    <property type="match status" value="1"/>
</dbReference>
<dbReference type="Gene3D" id="2.10.250.10">
    <property type="entry name" value="Calreticulin/calnexin, P domain"/>
    <property type="match status" value="1"/>
</dbReference>
<keyword evidence="4 9" id="KW-0256">Endoplasmic reticulum</keyword>
<dbReference type="Proteomes" id="UP000315522">
    <property type="component" value="Unassembled WGS sequence"/>
</dbReference>
<evidence type="ECO:0000256" key="6">
    <source>
        <dbReference type="ARBA" id="ARBA00023136"/>
    </source>
</evidence>
<feature type="compositionally biased region" description="Low complexity" evidence="10">
    <location>
        <begin position="33"/>
        <end position="50"/>
    </location>
</feature>
<proteinExistence type="inferred from homology"/>
<evidence type="ECO:0000313" key="11">
    <source>
        <dbReference type="EMBL" id="TVY94540.1"/>
    </source>
</evidence>
<comment type="similarity">
    <text evidence="2 9">Belongs to the calreticulin family.</text>
</comment>
<dbReference type="PROSITE" id="PS00804">
    <property type="entry name" value="CALRETICULIN_2"/>
    <property type="match status" value="1"/>
</dbReference>
<accession>A0A559MNJ8</accession>
<keyword evidence="3 9" id="KW-0812">Transmembrane</keyword>
<evidence type="ECO:0000256" key="7">
    <source>
        <dbReference type="ARBA" id="ARBA00023186"/>
    </source>
</evidence>
<feature type="disulfide bond" evidence="8">
    <location>
        <begin position="160"/>
        <end position="194"/>
    </location>
</feature>
<evidence type="ECO:0000256" key="4">
    <source>
        <dbReference type="ARBA" id="ARBA00022824"/>
    </source>
</evidence>
<sequence>MRFPATAAISAAALLAGSVNADAQSVLSEASSSVSSVASDASSVVESATSGPELPTFTPTAIKGDFVEQFTDDWDARWKPSHAKKDTKGSAKEDEEWAYVGEWAVEEPHVYKGMEGDKGLVVKNAAAHHAISAKFPKKIDNKGKTLVVQYEVKLQNGLECGGAYLKLLRDNKALHQDEFSNVSPYVVMFGPDKCGTTNKVHFIVNHKNPKTGEYEEKHLSAPPAARIVKTSELYTLIVHPNNTVHIKLNGEQVKEANLLEDFLPPFNPPAEIDDPKDSKPDTWVDEARIADPEATKPEDWDEDAPFEIVDEEATIPEDWLENEPLTVPDPEASKPEDWDEEEDGDWVAPTVPNPKCDDVSGCGKWEKPTIKNPAFKGKWTAPYIDKYVVFLFVVTGVLREMILRSCDVLYLPKHPAYKGVWAPRKIKNPAFFEDKTPANLEPMGAIGFEIWTMQNDILFDNIYIGHSIADAEKFAQETFFEKHPIEQLAELAEKPKVEDKPKSPSDLVFLDDPVLYVKEKLDLFFTIAQNDPIQAIKFVPEAAGGIAAVFVTLIAIIVGVVSLGGSSPPPQVKKAADKAKATATDAKDKVAEAVSTGAEKAQDATKRATRSSS</sequence>
<keyword evidence="5 9" id="KW-1133">Transmembrane helix</keyword>
<evidence type="ECO:0000256" key="2">
    <source>
        <dbReference type="ARBA" id="ARBA00010983"/>
    </source>
</evidence>
<evidence type="ECO:0000256" key="5">
    <source>
        <dbReference type="ARBA" id="ARBA00022989"/>
    </source>
</evidence>
<name>A0A559MNJ8_9HELO</name>
<dbReference type="GO" id="GO:0036503">
    <property type="term" value="P:ERAD pathway"/>
    <property type="evidence" value="ECO:0007669"/>
    <property type="project" value="TreeGrafter"/>
</dbReference>
<protein>
    <submittedName>
        <fullName evidence="11">Calnexin-like protein</fullName>
    </submittedName>
</protein>
<organism evidence="11 12">
    <name type="scientific">Lachnellula willkommii</name>
    <dbReference type="NCBI Taxonomy" id="215461"/>
    <lineage>
        <taxon>Eukaryota</taxon>
        <taxon>Fungi</taxon>
        <taxon>Dikarya</taxon>
        <taxon>Ascomycota</taxon>
        <taxon>Pezizomycotina</taxon>
        <taxon>Leotiomycetes</taxon>
        <taxon>Helotiales</taxon>
        <taxon>Lachnaceae</taxon>
        <taxon>Lachnellula</taxon>
    </lineage>
</organism>
<dbReference type="InterPro" id="IPR013320">
    <property type="entry name" value="ConA-like_dom_sf"/>
</dbReference>
<dbReference type="Pfam" id="PF00262">
    <property type="entry name" value="Calreticulin"/>
    <property type="match status" value="2"/>
</dbReference>
<feature type="signal peptide" evidence="9">
    <location>
        <begin position="1"/>
        <end position="23"/>
    </location>
</feature>
<gene>
    <name evidence="11" type="ORF">LAWI1_G000016</name>
</gene>
<dbReference type="PROSITE" id="PS00803">
    <property type="entry name" value="CALRETICULIN_1"/>
    <property type="match status" value="1"/>
</dbReference>
<dbReference type="GO" id="GO:0006457">
    <property type="term" value="P:protein folding"/>
    <property type="evidence" value="ECO:0007669"/>
    <property type="project" value="InterPro"/>
</dbReference>
<comment type="subcellular location">
    <subcellularLocation>
        <location evidence="1">Endoplasmic reticulum membrane</location>
        <topology evidence="1">Single-pass type I membrane protein</topology>
    </subcellularLocation>
</comment>
<dbReference type="AlphaFoldDB" id="A0A559MNJ8"/>
<keyword evidence="7 9" id="KW-0143">Chaperone</keyword>
<feature type="region of interest" description="Disordered" evidence="10">
    <location>
        <begin position="320"/>
        <end position="353"/>
    </location>
</feature>
<dbReference type="GO" id="GO:0051082">
    <property type="term" value="F:unfolded protein binding"/>
    <property type="evidence" value="ECO:0007669"/>
    <property type="project" value="InterPro"/>
</dbReference>
<dbReference type="InterPro" id="IPR001580">
    <property type="entry name" value="Calret/calnex"/>
</dbReference>
<keyword evidence="12" id="KW-1185">Reference proteome</keyword>
<dbReference type="PANTHER" id="PTHR11073:SF1">
    <property type="entry name" value="CALNEXIN 14D-RELATED"/>
    <property type="match status" value="1"/>
</dbReference>
<feature type="chain" id="PRO_5022249413" evidence="9">
    <location>
        <begin position="24"/>
        <end position="613"/>
    </location>
</feature>
<keyword evidence="8" id="KW-1015">Disulfide bond</keyword>
<dbReference type="EMBL" id="QGML01000002">
    <property type="protein sequence ID" value="TVY94540.1"/>
    <property type="molecule type" value="Genomic_DNA"/>
</dbReference>
<evidence type="ECO:0000256" key="1">
    <source>
        <dbReference type="ARBA" id="ARBA00004115"/>
    </source>
</evidence>
<dbReference type="GO" id="GO:0005509">
    <property type="term" value="F:calcium ion binding"/>
    <property type="evidence" value="ECO:0007669"/>
    <property type="project" value="InterPro"/>
</dbReference>
<dbReference type="InterPro" id="IPR009033">
    <property type="entry name" value="Calreticulin/calnexin_P_dom_sf"/>
</dbReference>
<dbReference type="PROSITE" id="PS00805">
    <property type="entry name" value="CALRETICULIN_REPEAT"/>
    <property type="match status" value="1"/>
</dbReference>